<name>A0A6P1ZIF0_9BACT</name>
<dbReference type="Pfam" id="PF12276">
    <property type="entry name" value="DUF3617"/>
    <property type="match status" value="1"/>
</dbReference>
<dbReference type="Proteomes" id="UP000503251">
    <property type="component" value="Chromosome"/>
</dbReference>
<feature type="signal peptide" evidence="1">
    <location>
        <begin position="1"/>
        <end position="22"/>
    </location>
</feature>
<evidence type="ECO:0000313" key="3">
    <source>
        <dbReference type="EMBL" id="TVM34987.1"/>
    </source>
</evidence>
<dbReference type="Proteomes" id="UP000434052">
    <property type="component" value="Unassembled WGS sequence"/>
</dbReference>
<dbReference type="EMBL" id="CP039543">
    <property type="protein sequence ID" value="QJT08086.1"/>
    <property type="molecule type" value="Genomic_DNA"/>
</dbReference>
<dbReference type="RefSeq" id="WP_144234537.1">
    <property type="nucleotide sequence ID" value="NZ_CP039543.1"/>
</dbReference>
<reference evidence="2 5" key="2">
    <citation type="submission" date="2019-04" db="EMBL/GenBank/DDBJ databases">
        <title>Isolation and culture of sulfate reducing bacteria from the cold seep of the South China Sea.</title>
        <authorList>
            <person name="Sun C."/>
            <person name="Liu R."/>
        </authorList>
    </citation>
    <scope>NUCLEOTIDE SEQUENCE [LARGE SCALE GENOMIC DNA]</scope>
    <source>
        <strain evidence="2 5">CS1</strain>
    </source>
</reference>
<dbReference type="InterPro" id="IPR022061">
    <property type="entry name" value="DUF3617"/>
</dbReference>
<proteinExistence type="predicted"/>
<evidence type="ECO:0000313" key="5">
    <source>
        <dbReference type="Proteomes" id="UP000503251"/>
    </source>
</evidence>
<dbReference type="EMBL" id="QMIF01000003">
    <property type="protein sequence ID" value="TVM34987.1"/>
    <property type="molecule type" value="Genomic_DNA"/>
</dbReference>
<evidence type="ECO:0000313" key="4">
    <source>
        <dbReference type="Proteomes" id="UP000434052"/>
    </source>
</evidence>
<gene>
    <name evidence="3" type="ORF">DQK91_06140</name>
    <name evidence="2" type="ORF">E8L03_03720</name>
</gene>
<reference evidence="3 4" key="1">
    <citation type="submission" date="2018-06" db="EMBL/GenBank/DDBJ databases">
        <title>Complete genome of Desulfovibrio marinus P48SEP.</title>
        <authorList>
            <person name="Crispim J.S."/>
            <person name="Vidigal P.M.P."/>
            <person name="Silva L.C.F."/>
            <person name="Araujo L.C."/>
            <person name="Laguardia C.N."/>
            <person name="Dias R.S."/>
            <person name="Sousa M.P."/>
            <person name="Paula S.O."/>
            <person name="Silva C."/>
        </authorList>
    </citation>
    <scope>NUCLEOTIDE SEQUENCE [LARGE SCALE GENOMIC DNA]</scope>
    <source>
        <strain evidence="3 4">P48SEP</strain>
    </source>
</reference>
<feature type="chain" id="PRO_5030159399" evidence="1">
    <location>
        <begin position="23"/>
        <end position="137"/>
    </location>
</feature>
<keyword evidence="5" id="KW-1185">Reference proteome</keyword>
<dbReference type="AlphaFoldDB" id="A0A6P1ZIF0"/>
<organism evidence="3 4">
    <name type="scientific">Oceanidesulfovibrio marinus</name>
    <dbReference type="NCBI Taxonomy" id="370038"/>
    <lineage>
        <taxon>Bacteria</taxon>
        <taxon>Pseudomonadati</taxon>
        <taxon>Thermodesulfobacteriota</taxon>
        <taxon>Desulfovibrionia</taxon>
        <taxon>Desulfovibrionales</taxon>
        <taxon>Desulfovibrionaceae</taxon>
        <taxon>Oceanidesulfovibrio</taxon>
    </lineage>
</organism>
<accession>A0A6P1ZIF0</accession>
<evidence type="ECO:0000313" key="2">
    <source>
        <dbReference type="EMBL" id="QJT08086.1"/>
    </source>
</evidence>
<evidence type="ECO:0000256" key="1">
    <source>
        <dbReference type="SAM" id="SignalP"/>
    </source>
</evidence>
<dbReference type="OrthoDB" id="9180646at2"/>
<keyword evidence="1" id="KW-0732">Signal</keyword>
<sequence length="137" mass="15304">MRHLCLMLIVTVLLATAGTASAQQIKYGKWEITTKVNMVGMPMDMPPMTHTQCLTKEDLTPRTEQPRANCTTDYSVDGNTVHFTTKCDTPEGKLEGKGMAIYEGETMKGSLTMVMHGEHEMEMTHDYEGHYLGPCDE</sequence>
<protein>
    <submittedName>
        <fullName evidence="2">DUF3617 family protein</fullName>
    </submittedName>
</protein>